<dbReference type="SUPFAM" id="SSF53901">
    <property type="entry name" value="Thiolase-like"/>
    <property type="match status" value="1"/>
</dbReference>
<dbReference type="AlphaFoldDB" id="A0A4R7B249"/>
<evidence type="ECO:0000259" key="1">
    <source>
        <dbReference type="Pfam" id="PF13723"/>
    </source>
</evidence>
<name>A0A4R7B249_9NEIS</name>
<dbReference type="InterPro" id="IPR014030">
    <property type="entry name" value="Ketoacyl_synth_N"/>
</dbReference>
<evidence type="ECO:0000313" key="2">
    <source>
        <dbReference type="EMBL" id="TDR77798.1"/>
    </source>
</evidence>
<feature type="domain" description="Beta-ketoacyl synthase-like N-terminal" evidence="1">
    <location>
        <begin position="39"/>
        <end position="212"/>
    </location>
</feature>
<proteinExistence type="predicted"/>
<dbReference type="Gene3D" id="3.40.47.10">
    <property type="match status" value="1"/>
</dbReference>
<dbReference type="OrthoDB" id="9798676at2"/>
<protein>
    <submittedName>
        <fullName evidence="2">Beta-ketoacyl synthase-like protein</fullName>
    </submittedName>
</protein>
<gene>
    <name evidence="2" type="ORF">DFP86_10938</name>
</gene>
<evidence type="ECO:0000313" key="3">
    <source>
        <dbReference type="Proteomes" id="UP000295611"/>
    </source>
</evidence>
<sequence length="264" mass="27513">MSMAPLYIDGVSILGPGLANWEEAARILCGEQPIELAPIVVAAPALLPPTERRRAGMAIKLSMAVGLAAADAAGIDPASLANVFSSTGGDCENCHNILETLASSDRMISPTRFHNSVHNAAAGYWSIATHCTAASTSLAAYDATFGAGLLEAATQALASGKPCLLIAFDTAYPEPLYALRPIPYPFGIGMVLNPARSAASLASLRLALTRDPVEPMDDAQLEHIRQQIPAARGLPLLRALATGTAGRVVLDYLDDTRLALEVGA</sequence>
<organism evidence="2 3">
    <name type="scientific">Paludibacterium purpuratum</name>
    <dbReference type="NCBI Taxonomy" id="1144873"/>
    <lineage>
        <taxon>Bacteria</taxon>
        <taxon>Pseudomonadati</taxon>
        <taxon>Pseudomonadota</taxon>
        <taxon>Betaproteobacteria</taxon>
        <taxon>Neisseriales</taxon>
        <taxon>Chromobacteriaceae</taxon>
        <taxon>Paludibacterium</taxon>
    </lineage>
</organism>
<accession>A0A4R7B249</accession>
<reference evidence="2 3" key="1">
    <citation type="submission" date="2019-03" db="EMBL/GenBank/DDBJ databases">
        <title>Genomic Encyclopedia of Type Strains, Phase III (KMG-III): the genomes of soil and plant-associated and newly described type strains.</title>
        <authorList>
            <person name="Whitman W."/>
        </authorList>
    </citation>
    <scope>NUCLEOTIDE SEQUENCE [LARGE SCALE GENOMIC DNA]</scope>
    <source>
        <strain evidence="2 3">CECT 8976</strain>
    </source>
</reference>
<dbReference type="RefSeq" id="WP_133681439.1">
    <property type="nucleotide sequence ID" value="NZ_SNZP01000009.1"/>
</dbReference>
<dbReference type="GO" id="GO:0016746">
    <property type="term" value="F:acyltransferase activity"/>
    <property type="evidence" value="ECO:0007669"/>
    <property type="project" value="InterPro"/>
</dbReference>
<dbReference type="InterPro" id="IPR016039">
    <property type="entry name" value="Thiolase-like"/>
</dbReference>
<comment type="caution">
    <text evidence="2">The sequence shown here is derived from an EMBL/GenBank/DDBJ whole genome shotgun (WGS) entry which is preliminary data.</text>
</comment>
<keyword evidence="3" id="KW-1185">Reference proteome</keyword>
<dbReference type="Proteomes" id="UP000295611">
    <property type="component" value="Unassembled WGS sequence"/>
</dbReference>
<dbReference type="EMBL" id="SNZP01000009">
    <property type="protein sequence ID" value="TDR77798.1"/>
    <property type="molecule type" value="Genomic_DNA"/>
</dbReference>
<dbReference type="Pfam" id="PF13723">
    <property type="entry name" value="Ketoacyl-synt_2"/>
    <property type="match status" value="1"/>
</dbReference>